<evidence type="ECO:0000313" key="2">
    <source>
        <dbReference type="EMBL" id="KAH3872485.1"/>
    </source>
</evidence>
<comment type="caution">
    <text evidence="2">The sequence shown here is derived from an EMBL/GenBank/DDBJ whole genome shotgun (WGS) entry which is preliminary data.</text>
</comment>
<feature type="transmembrane region" description="Helical" evidence="1">
    <location>
        <begin position="43"/>
        <end position="62"/>
    </location>
</feature>
<dbReference type="Proteomes" id="UP000828390">
    <property type="component" value="Unassembled WGS sequence"/>
</dbReference>
<reference evidence="2" key="2">
    <citation type="submission" date="2020-11" db="EMBL/GenBank/DDBJ databases">
        <authorList>
            <person name="McCartney M.A."/>
            <person name="Auch B."/>
            <person name="Kono T."/>
            <person name="Mallez S."/>
            <person name="Becker A."/>
            <person name="Gohl D.M."/>
            <person name="Silverstein K.A.T."/>
            <person name="Koren S."/>
            <person name="Bechman K.B."/>
            <person name="Herman A."/>
            <person name="Abrahante J.E."/>
            <person name="Garbe J."/>
        </authorList>
    </citation>
    <scope>NUCLEOTIDE SEQUENCE</scope>
    <source>
        <strain evidence="2">Duluth1</strain>
        <tissue evidence="2">Whole animal</tissue>
    </source>
</reference>
<proteinExistence type="predicted"/>
<gene>
    <name evidence="2" type="ORF">DPMN_035701</name>
</gene>
<sequence>MPKEDLSSNGNFSDYDFQENHTLTFKNFTEPGEFIFNNFDPKILATLNTTFVVFGVWALLALKRTKKTPATAK</sequence>
<dbReference type="EMBL" id="JAIWYP010000002">
    <property type="protein sequence ID" value="KAH3872485.1"/>
    <property type="molecule type" value="Genomic_DNA"/>
</dbReference>
<protein>
    <submittedName>
        <fullName evidence="2">Uncharacterized protein</fullName>
    </submittedName>
</protein>
<keyword evidence="1" id="KW-0812">Transmembrane</keyword>
<organism evidence="2 3">
    <name type="scientific">Dreissena polymorpha</name>
    <name type="common">Zebra mussel</name>
    <name type="synonym">Mytilus polymorpha</name>
    <dbReference type="NCBI Taxonomy" id="45954"/>
    <lineage>
        <taxon>Eukaryota</taxon>
        <taxon>Metazoa</taxon>
        <taxon>Spiralia</taxon>
        <taxon>Lophotrochozoa</taxon>
        <taxon>Mollusca</taxon>
        <taxon>Bivalvia</taxon>
        <taxon>Autobranchia</taxon>
        <taxon>Heteroconchia</taxon>
        <taxon>Euheterodonta</taxon>
        <taxon>Imparidentia</taxon>
        <taxon>Neoheterodontei</taxon>
        <taxon>Myida</taxon>
        <taxon>Dreissenoidea</taxon>
        <taxon>Dreissenidae</taxon>
        <taxon>Dreissena</taxon>
    </lineage>
</organism>
<accession>A0A9D4MA30</accession>
<reference evidence="2" key="1">
    <citation type="journal article" date="2019" name="bioRxiv">
        <title>The Genome of the Zebra Mussel, Dreissena polymorpha: A Resource for Invasive Species Research.</title>
        <authorList>
            <person name="McCartney M.A."/>
            <person name="Auch B."/>
            <person name="Kono T."/>
            <person name="Mallez S."/>
            <person name="Zhang Y."/>
            <person name="Obille A."/>
            <person name="Becker A."/>
            <person name="Abrahante J.E."/>
            <person name="Garbe J."/>
            <person name="Badalamenti J.P."/>
            <person name="Herman A."/>
            <person name="Mangelson H."/>
            <person name="Liachko I."/>
            <person name="Sullivan S."/>
            <person name="Sone E.D."/>
            <person name="Koren S."/>
            <person name="Silverstein K.A.T."/>
            <person name="Beckman K.B."/>
            <person name="Gohl D.M."/>
        </authorList>
    </citation>
    <scope>NUCLEOTIDE SEQUENCE</scope>
    <source>
        <strain evidence="2">Duluth1</strain>
        <tissue evidence="2">Whole animal</tissue>
    </source>
</reference>
<dbReference type="AlphaFoldDB" id="A0A9D4MA30"/>
<keyword evidence="1" id="KW-0472">Membrane</keyword>
<evidence type="ECO:0000256" key="1">
    <source>
        <dbReference type="SAM" id="Phobius"/>
    </source>
</evidence>
<name>A0A9D4MA30_DREPO</name>
<keyword evidence="3" id="KW-1185">Reference proteome</keyword>
<keyword evidence="1" id="KW-1133">Transmembrane helix</keyword>
<evidence type="ECO:0000313" key="3">
    <source>
        <dbReference type="Proteomes" id="UP000828390"/>
    </source>
</evidence>